<evidence type="ECO:0000313" key="4">
    <source>
        <dbReference type="EMBL" id="JAS59199.1"/>
    </source>
</evidence>
<dbReference type="PANTHER" id="PTHR10612:SF34">
    <property type="entry name" value="APOLIPOPROTEIN D"/>
    <property type="match status" value="1"/>
</dbReference>
<keyword evidence="2" id="KW-1015">Disulfide bond</keyword>
<evidence type="ECO:0000259" key="3">
    <source>
        <dbReference type="Pfam" id="PF00061"/>
    </source>
</evidence>
<gene>
    <name evidence="4" type="ORF">g.21296</name>
</gene>
<sequence length="194" mass="21509">LAIQARGSCPKVSVVESLDLDKFMGTWYQYASQGKFFVKGWDRCVKSVYSLGEDKKTINMENTRIVNGIEKPIDSTWVAEASDPADGKLKIKVKMPLIGAIDVPLSVLATDYNTYAVIHACKQLGFIKSNSVMILTRDQTPSEETISQIDVAVEPVLEKNGFDKTKFTLTSQEDCDNPADFLQHWDKVAAVIKG</sequence>
<name>A0A1B6G9T5_9HEMI</name>
<reference evidence="4" key="1">
    <citation type="submission" date="2015-11" db="EMBL/GenBank/DDBJ databases">
        <title>De novo transcriptome assembly of four potential Pierce s Disease insect vectors from Arizona vineyards.</title>
        <authorList>
            <person name="Tassone E.E."/>
        </authorList>
    </citation>
    <scope>NUCLEOTIDE SEQUENCE</scope>
</reference>
<dbReference type="Gene3D" id="2.40.128.20">
    <property type="match status" value="1"/>
</dbReference>
<dbReference type="InterPro" id="IPR022271">
    <property type="entry name" value="Lipocalin_ApoD"/>
</dbReference>
<accession>A0A1B6G9T5</accession>
<dbReference type="GO" id="GO:0000302">
    <property type="term" value="P:response to reactive oxygen species"/>
    <property type="evidence" value="ECO:0007669"/>
    <property type="project" value="TreeGrafter"/>
</dbReference>
<dbReference type="PRINTS" id="PR01273">
    <property type="entry name" value="INVTBRTCOLOR"/>
</dbReference>
<dbReference type="Pfam" id="PF00061">
    <property type="entry name" value="Lipocalin"/>
    <property type="match status" value="1"/>
</dbReference>
<dbReference type="GO" id="GO:0006629">
    <property type="term" value="P:lipid metabolic process"/>
    <property type="evidence" value="ECO:0007669"/>
    <property type="project" value="TreeGrafter"/>
</dbReference>
<proteinExistence type="inferred from homology"/>
<dbReference type="PIRSF" id="PIRSF036893">
    <property type="entry name" value="Lipocalin_ApoD"/>
    <property type="match status" value="1"/>
</dbReference>
<dbReference type="InterPro" id="IPR012674">
    <property type="entry name" value="Calycin"/>
</dbReference>
<evidence type="ECO:0000256" key="2">
    <source>
        <dbReference type="ARBA" id="ARBA00023157"/>
    </source>
</evidence>
<feature type="non-terminal residue" evidence="4">
    <location>
        <position position="1"/>
    </location>
</feature>
<dbReference type="GO" id="GO:0005737">
    <property type="term" value="C:cytoplasm"/>
    <property type="evidence" value="ECO:0007669"/>
    <property type="project" value="TreeGrafter"/>
</dbReference>
<dbReference type="InterPro" id="IPR000566">
    <property type="entry name" value="Lipocln_cytosolic_FA-bd_dom"/>
</dbReference>
<feature type="domain" description="Lipocalin/cytosolic fatty-acid binding" evidence="3">
    <location>
        <begin position="24"/>
        <end position="173"/>
    </location>
</feature>
<dbReference type="GO" id="GO:0031409">
    <property type="term" value="F:pigment binding"/>
    <property type="evidence" value="ECO:0007669"/>
    <property type="project" value="InterPro"/>
</dbReference>
<dbReference type="SUPFAM" id="SSF50814">
    <property type="entry name" value="Lipocalins"/>
    <property type="match status" value="1"/>
</dbReference>
<dbReference type="AlphaFoldDB" id="A0A1B6G9T5"/>
<organism evidence="4">
    <name type="scientific">Cuerna arida</name>
    <dbReference type="NCBI Taxonomy" id="1464854"/>
    <lineage>
        <taxon>Eukaryota</taxon>
        <taxon>Metazoa</taxon>
        <taxon>Ecdysozoa</taxon>
        <taxon>Arthropoda</taxon>
        <taxon>Hexapoda</taxon>
        <taxon>Insecta</taxon>
        <taxon>Pterygota</taxon>
        <taxon>Neoptera</taxon>
        <taxon>Paraneoptera</taxon>
        <taxon>Hemiptera</taxon>
        <taxon>Auchenorrhyncha</taxon>
        <taxon>Membracoidea</taxon>
        <taxon>Cicadellidae</taxon>
        <taxon>Cicadellinae</taxon>
        <taxon>Proconiini</taxon>
        <taxon>Cuerna</taxon>
    </lineage>
</organism>
<dbReference type="EMBL" id="GECZ01010570">
    <property type="protein sequence ID" value="JAS59199.1"/>
    <property type="molecule type" value="Transcribed_RNA"/>
</dbReference>
<protein>
    <recommendedName>
        <fullName evidence="3">Lipocalin/cytosolic fatty-acid binding domain-containing protein</fullName>
    </recommendedName>
</protein>
<dbReference type="InterPro" id="IPR003057">
    <property type="entry name" value="Invtbrt_color"/>
</dbReference>
<comment type="similarity">
    <text evidence="1">Belongs to the calycin superfamily. Lipocalin family.</text>
</comment>
<dbReference type="PANTHER" id="PTHR10612">
    <property type="entry name" value="APOLIPOPROTEIN D"/>
    <property type="match status" value="1"/>
</dbReference>
<evidence type="ECO:0000256" key="1">
    <source>
        <dbReference type="ARBA" id="ARBA00006889"/>
    </source>
</evidence>